<protein>
    <submittedName>
        <fullName evidence="1">Uncharacterized protein</fullName>
    </submittedName>
</protein>
<accession>A0A8S1KUI2</accession>
<dbReference type="AlphaFoldDB" id="A0A8S1KUI2"/>
<dbReference type="EMBL" id="CAJJDN010000013">
    <property type="protein sequence ID" value="CAD8059170.1"/>
    <property type="molecule type" value="Genomic_DNA"/>
</dbReference>
<reference evidence="1" key="1">
    <citation type="submission" date="2021-01" db="EMBL/GenBank/DDBJ databases">
        <authorList>
            <consortium name="Genoscope - CEA"/>
            <person name="William W."/>
        </authorList>
    </citation>
    <scope>NUCLEOTIDE SEQUENCE</scope>
</reference>
<dbReference type="Proteomes" id="UP000692954">
    <property type="component" value="Unassembled WGS sequence"/>
</dbReference>
<sequence length="353" mass="42198">MLDYAGIISLKREQFHVNIRKQRNEKQFKESRKHYIQSLFSQQTEMQEMSNQIRDKFEKNQKLQGDFLQIMVDRIFEALHKNNNMNQLDTIDAAVWMLKSTEEQTYEDELSDNIRMLRIVEKMILYSQGYEINNEPLNSQIIIYAAKFLKYWTQFEDQSIYHKFGEIAETVYFLLNKQEQVFIKRGADILHNMALIDNSKLLSKLHDLIIFGQKLVKPICTILKTSQNAKILATLWRVVLQTFLDQDKNGQLLYINFIINENQENIRFLNLLVNSALESEQQNRKLFKNQLHLIQHILDYYQTEDEQIYEEFKQLLITSSFSLKLKDFWLFHSWNSIANTAHEIQTHLDEQQL</sequence>
<comment type="caution">
    <text evidence="1">The sequence shown here is derived from an EMBL/GenBank/DDBJ whole genome shotgun (WGS) entry which is preliminary data.</text>
</comment>
<name>A0A8S1KUI2_9CILI</name>
<gene>
    <name evidence="1" type="ORF">PSON_ATCC_30995.1.T0130089</name>
</gene>
<evidence type="ECO:0000313" key="1">
    <source>
        <dbReference type="EMBL" id="CAD8059170.1"/>
    </source>
</evidence>
<proteinExistence type="predicted"/>
<organism evidence="1 2">
    <name type="scientific">Paramecium sonneborni</name>
    <dbReference type="NCBI Taxonomy" id="65129"/>
    <lineage>
        <taxon>Eukaryota</taxon>
        <taxon>Sar</taxon>
        <taxon>Alveolata</taxon>
        <taxon>Ciliophora</taxon>
        <taxon>Intramacronucleata</taxon>
        <taxon>Oligohymenophorea</taxon>
        <taxon>Peniculida</taxon>
        <taxon>Parameciidae</taxon>
        <taxon>Paramecium</taxon>
    </lineage>
</organism>
<keyword evidence="2" id="KW-1185">Reference proteome</keyword>
<evidence type="ECO:0000313" key="2">
    <source>
        <dbReference type="Proteomes" id="UP000692954"/>
    </source>
</evidence>
<dbReference type="OrthoDB" id="288412at2759"/>